<proteinExistence type="inferred from homology"/>
<feature type="domain" description="DUF7636" evidence="10">
    <location>
        <begin position="1471"/>
        <end position="1563"/>
    </location>
</feature>
<evidence type="ECO:0000313" key="15">
    <source>
        <dbReference type="Proteomes" id="UP001432027"/>
    </source>
</evidence>
<keyword evidence="5" id="KW-0548">Nucleotidyltransferase</keyword>
<feature type="domain" description="DUF7752" evidence="11">
    <location>
        <begin position="1333"/>
        <end position="1424"/>
    </location>
</feature>
<evidence type="ECO:0000256" key="1">
    <source>
        <dbReference type="ARBA" id="ARBA00005762"/>
    </source>
</evidence>
<dbReference type="Pfam" id="PF05183">
    <property type="entry name" value="RdRP"/>
    <property type="match status" value="1"/>
</dbReference>
<reference evidence="14" key="1">
    <citation type="submission" date="2023-10" db="EMBL/GenBank/DDBJ databases">
        <title>Genome assembly of Pristionchus species.</title>
        <authorList>
            <person name="Yoshida K."/>
            <person name="Sommer R.J."/>
        </authorList>
    </citation>
    <scope>NUCLEOTIDE SEQUENCE</scope>
    <source>
        <strain evidence="14">RS0144</strain>
    </source>
</reference>
<feature type="domain" description="PH-like" evidence="12">
    <location>
        <begin position="85"/>
        <end position="285"/>
    </location>
</feature>
<dbReference type="PANTHER" id="PTHR23079:SF57">
    <property type="entry name" value="RNA-DIRECTED RNA POLYMERASE"/>
    <property type="match status" value="1"/>
</dbReference>
<feature type="domain" description="RDRP C-terminal head" evidence="13">
    <location>
        <begin position="1103"/>
        <end position="1284"/>
    </location>
</feature>
<dbReference type="InterPro" id="IPR057596">
    <property type="entry name" value="RDRP_core"/>
</dbReference>
<dbReference type="EMBL" id="BTSX01000005">
    <property type="protein sequence ID" value="GMT01365.1"/>
    <property type="molecule type" value="Genomic_DNA"/>
</dbReference>
<dbReference type="GO" id="GO:0003968">
    <property type="term" value="F:RNA-directed RNA polymerase activity"/>
    <property type="evidence" value="ECO:0007669"/>
    <property type="project" value="UniProtKB-KW"/>
</dbReference>
<name>A0AAV5U514_9BILA</name>
<dbReference type="InterPro" id="IPR056654">
    <property type="entry name" value="DUF7752"/>
</dbReference>
<organism evidence="14 15">
    <name type="scientific">Pristionchus entomophagus</name>
    <dbReference type="NCBI Taxonomy" id="358040"/>
    <lineage>
        <taxon>Eukaryota</taxon>
        <taxon>Metazoa</taxon>
        <taxon>Ecdysozoa</taxon>
        <taxon>Nematoda</taxon>
        <taxon>Chromadorea</taxon>
        <taxon>Rhabditida</taxon>
        <taxon>Rhabditina</taxon>
        <taxon>Diplogasteromorpha</taxon>
        <taxon>Diplogasteroidea</taxon>
        <taxon>Neodiplogasteridae</taxon>
        <taxon>Pristionchus</taxon>
    </lineage>
</organism>
<dbReference type="EC" id="2.7.7.48" evidence="2"/>
<dbReference type="InterPro" id="IPR057493">
    <property type="entry name" value="PH_RdRP-assoc"/>
</dbReference>
<evidence type="ECO:0000256" key="5">
    <source>
        <dbReference type="ARBA" id="ARBA00022695"/>
    </source>
</evidence>
<keyword evidence="7" id="KW-0943">RNA-mediated gene silencing</keyword>
<evidence type="ECO:0000256" key="6">
    <source>
        <dbReference type="ARBA" id="ARBA00022884"/>
    </source>
</evidence>
<keyword evidence="15" id="KW-1185">Reference proteome</keyword>
<evidence type="ECO:0000259" key="13">
    <source>
        <dbReference type="Pfam" id="PF26253"/>
    </source>
</evidence>
<dbReference type="InterPro" id="IPR007855">
    <property type="entry name" value="RDRP"/>
</dbReference>
<keyword evidence="4" id="KW-0808">Transferase</keyword>
<keyword evidence="6" id="KW-0694">RNA-binding</keyword>
<evidence type="ECO:0000259" key="12">
    <source>
        <dbReference type="Pfam" id="PF25359"/>
    </source>
</evidence>
<dbReference type="Pfam" id="PF24642">
    <property type="entry name" value="DUF7636"/>
    <property type="match status" value="1"/>
</dbReference>
<evidence type="ECO:0000256" key="7">
    <source>
        <dbReference type="ARBA" id="ARBA00023158"/>
    </source>
</evidence>
<evidence type="ECO:0000313" key="14">
    <source>
        <dbReference type="EMBL" id="GMT01365.1"/>
    </source>
</evidence>
<evidence type="ECO:0000256" key="3">
    <source>
        <dbReference type="ARBA" id="ARBA00022484"/>
    </source>
</evidence>
<evidence type="ECO:0000256" key="8">
    <source>
        <dbReference type="ARBA" id="ARBA00048744"/>
    </source>
</evidence>
<dbReference type="PANTHER" id="PTHR23079">
    <property type="entry name" value="RNA-DEPENDENT RNA POLYMERASE"/>
    <property type="match status" value="1"/>
</dbReference>
<evidence type="ECO:0000259" key="10">
    <source>
        <dbReference type="Pfam" id="PF24642"/>
    </source>
</evidence>
<dbReference type="InterPro" id="IPR058752">
    <property type="entry name" value="RDRP_C_head"/>
</dbReference>
<gene>
    <name evidence="14" type="ORF">PENTCL1PPCAC_23539</name>
</gene>
<dbReference type="GO" id="GO:0003723">
    <property type="term" value="F:RNA binding"/>
    <property type="evidence" value="ECO:0007669"/>
    <property type="project" value="UniProtKB-KW"/>
</dbReference>
<comment type="catalytic activity">
    <reaction evidence="8">
        <text>RNA(n) + a ribonucleoside 5'-triphosphate = RNA(n+1) + diphosphate</text>
        <dbReference type="Rhea" id="RHEA:21248"/>
        <dbReference type="Rhea" id="RHEA-COMP:14527"/>
        <dbReference type="Rhea" id="RHEA-COMP:17342"/>
        <dbReference type="ChEBI" id="CHEBI:33019"/>
        <dbReference type="ChEBI" id="CHEBI:61557"/>
        <dbReference type="ChEBI" id="CHEBI:140395"/>
        <dbReference type="EC" id="2.7.7.48"/>
    </reaction>
</comment>
<dbReference type="Pfam" id="PF24934">
    <property type="entry name" value="DUF7752"/>
    <property type="match status" value="1"/>
</dbReference>
<evidence type="ECO:0000256" key="2">
    <source>
        <dbReference type="ARBA" id="ARBA00012494"/>
    </source>
</evidence>
<dbReference type="Pfam" id="PF26253">
    <property type="entry name" value="RdRP_head"/>
    <property type="match status" value="1"/>
</dbReference>
<dbReference type="InterPro" id="IPR056053">
    <property type="entry name" value="DUF7636"/>
</dbReference>
<evidence type="ECO:0000256" key="4">
    <source>
        <dbReference type="ARBA" id="ARBA00022679"/>
    </source>
</evidence>
<feature type="domain" description="RDRP core" evidence="9">
    <location>
        <begin position="468"/>
        <end position="1082"/>
    </location>
</feature>
<accession>A0AAV5U514</accession>
<dbReference type="GO" id="GO:0031380">
    <property type="term" value="C:nuclear RNA-directed RNA polymerase complex"/>
    <property type="evidence" value="ECO:0007669"/>
    <property type="project" value="TreeGrafter"/>
</dbReference>
<dbReference type="Pfam" id="PF25359">
    <property type="entry name" value="PH_met_RdRP"/>
    <property type="match status" value="1"/>
</dbReference>
<keyword evidence="3" id="KW-0696">RNA-directed RNA polymerase</keyword>
<comment type="caution">
    <text evidence="14">The sequence shown here is derived from an EMBL/GenBank/DDBJ whole genome shotgun (WGS) entry which is preliminary data.</text>
</comment>
<dbReference type="Proteomes" id="UP001432027">
    <property type="component" value="Unassembled WGS sequence"/>
</dbReference>
<dbReference type="GO" id="GO:0030422">
    <property type="term" value="P:siRNA processing"/>
    <property type="evidence" value="ECO:0007669"/>
    <property type="project" value="TreeGrafter"/>
</dbReference>
<comment type="similarity">
    <text evidence="1">Belongs to the RdRP family.</text>
</comment>
<protein>
    <recommendedName>
        <fullName evidence="2">RNA-directed RNA polymerase</fullName>
        <ecNumber evidence="2">2.7.7.48</ecNumber>
    </recommendedName>
</protein>
<evidence type="ECO:0000259" key="11">
    <source>
        <dbReference type="Pfam" id="PF24934"/>
    </source>
</evidence>
<evidence type="ECO:0000259" key="9">
    <source>
        <dbReference type="Pfam" id="PF05183"/>
    </source>
</evidence>
<sequence>MLLIFQAEAKRFEIEVSAQEDIQIIGEGRRYVLSFQAICADWQSTLIRFVYQFMLALMRNSIASHERPLICTHSLLLYPLRLENIQDNMPLSHLHFGSLSNNGRLNIHWSMAGGSLDCHDREFGHFFHKGIYASFEYDTRYISIGYCNKETDPQNRDLDYEVQGRISFEMSSIQRIILDQWNKDDEHLISLVLLLEFPPRLQVRRKFTTKASWEYRDEIQRGNHPGERSNKQALHDSKAVILQFDRSGIEKSLDWDTSIEVYVHDILSRLRHKTGKRIEYASMDKFVLLEGEVKHVWVDERGRERLNKRLSPVCPYFYNLKSYNGVRRDFDEEACRYIFDAAERLIQSKEGMDSGSRAYHVRWKAFRLHALLQGIVDRGMEHRIELLFDRAKWHSFIKDTADLYGKFEERTLFALERVMTTIAEGRPNCSIPVLFLREWADSSPYRRSALFSEQEKQDGYWRIMKLVVTPTRVIFVGYEYIMGNRVLNKYAKNENHIIRVSFRDDRGGPMKSSNYAPEVQARIKNILVNGVTYAGRTFAWLGNSNSQFKDQGCYMMHIDFSDWSNVMPHDIRTQMGEFHRLPNIPKMLARLGQVFTQCKPSEMALNPSEVGVTFDLVGGKNLAGKPYIFSDGVGCISLSHAEALSREHELDSVASAVQIRFRGEKGLLCMDPSIDERNSLLRMMGLNEEKKMLVRPSMIKFEVMDQRDAKLEIVKLSKSAVTYLNRPFINILCQASDIQSDECHMRIKGRIKELLHSQLRESIQALYVERKALEAIREMSFPLLMEVFTLTSDLLLTNEPFFASLLRVNIKYVIQKQLSRMKIRIPTSSGRSMFGVVDYSGLLQYGQIFCQYTGSVSKFGQRQAGNRRGIILTDRILITKNPCISSGDVRMFEAVDIPALRHLVDVVVFPMHGPRPHPDEMAGSDLDGDEYLVIWDEELFLERSEEASIFPVVEDKEKWAIPKTVNGGVDWMKCEERKADFFSESIVNGNPGMLSNAHLVVSDLYGINSKPSKSLAMKVTQTLDYQKSGVQPKRMTTSAVEDRDDRRRLIPAEKSNWKPDFLKYYRDAGYESRGILGEVFREMSKYESGLDNGEGRMEKVQLDQSFIVPEWEYYKSSVEDELGNYSHAMKSVIEHYGIGSEEELLSGMIISVKNRLSDKEEFDGTLFTTKKVIEGKVKRIQEAAREKFFESLVDWRKELEEVQSKRNDCKSDSILNRRVRSYTHNIEEIRRKAAAAYAVAYEAANQSVERGEQRVILLSFPWLFYDVLLDIRMRPKGDEDGEEEREREQSNEPLAIRLSEVIDRYCEEPSNEEKFTNFKRRFDNDVSIVAQSMRENEGLARAAFVLVEWANNVDGLSERFGEEQLLSLFVLFGLGEISIRGMKGKFIQRPRGDIRTHSKKGDHLLEFIDFVSSYDFRVRSFISFTEIGGGIVMRGKWRAFSEASLTSFLSLVTSHRLDLPMEGRRGMYTVVREYEPRAMQLPEDVITHELKKVRNALCRASGCKDVKLRIITTHLVMVSAVGSSEQLRVLSSLIYPPAPTRESASLNGTIESLASFTYDRLMRAANEVTTRRN</sequence>